<organism evidence="5 6">
    <name type="scientific">Panagrolaimus davidi</name>
    <dbReference type="NCBI Taxonomy" id="227884"/>
    <lineage>
        <taxon>Eukaryota</taxon>
        <taxon>Metazoa</taxon>
        <taxon>Ecdysozoa</taxon>
        <taxon>Nematoda</taxon>
        <taxon>Chromadorea</taxon>
        <taxon>Rhabditida</taxon>
        <taxon>Tylenchina</taxon>
        <taxon>Panagrolaimomorpha</taxon>
        <taxon>Panagrolaimoidea</taxon>
        <taxon>Panagrolaimidae</taxon>
        <taxon>Panagrolaimus</taxon>
    </lineage>
</organism>
<dbReference type="GO" id="GO:0003676">
    <property type="term" value="F:nucleic acid binding"/>
    <property type="evidence" value="ECO:0007669"/>
    <property type="project" value="InterPro"/>
</dbReference>
<evidence type="ECO:0000256" key="1">
    <source>
        <dbReference type="ARBA" id="ARBA00022722"/>
    </source>
</evidence>
<dbReference type="InterPro" id="IPR051274">
    <property type="entry name" value="3-5_Exoribonuclease"/>
</dbReference>
<dbReference type="SMART" id="SM00479">
    <property type="entry name" value="EXOIII"/>
    <property type="match status" value="1"/>
</dbReference>
<dbReference type="Pfam" id="PF00929">
    <property type="entry name" value="RNase_T"/>
    <property type="match status" value="1"/>
</dbReference>
<dbReference type="PANTHER" id="PTHR23044">
    <property type="entry name" value="3'-5' EXONUCLEASE ERI1-RELATED"/>
    <property type="match status" value="1"/>
</dbReference>
<keyword evidence="1" id="KW-0540">Nuclease</keyword>
<keyword evidence="3" id="KW-0269">Exonuclease</keyword>
<evidence type="ECO:0000313" key="6">
    <source>
        <dbReference type="WBParaSite" id="PDA_v2.g19731.t1"/>
    </source>
</evidence>
<evidence type="ECO:0000259" key="4">
    <source>
        <dbReference type="SMART" id="SM00479"/>
    </source>
</evidence>
<keyword evidence="5" id="KW-1185">Reference proteome</keyword>
<dbReference type="WBParaSite" id="PDA_v2.g19731.t1">
    <property type="protein sequence ID" value="PDA_v2.g19731.t1"/>
    <property type="gene ID" value="PDA_v2.g19731"/>
</dbReference>
<name>A0A914PML7_9BILA</name>
<reference evidence="6" key="1">
    <citation type="submission" date="2022-11" db="UniProtKB">
        <authorList>
            <consortium name="WormBaseParasite"/>
        </authorList>
    </citation>
    <scope>IDENTIFICATION</scope>
</reference>
<keyword evidence="2" id="KW-0378">Hydrolase</keyword>
<dbReference type="InterPro" id="IPR013520">
    <property type="entry name" value="Ribonucl_H"/>
</dbReference>
<dbReference type="Proteomes" id="UP000887578">
    <property type="component" value="Unplaced"/>
</dbReference>
<sequence length="314" mass="36747">MEVGDLQLVNKFQVLNIADTVEAENKITNSSYQKFSPDSEKLYDEYSNISTLKKMKEFCAKNHIVAPRNLTFSALKYHVYKLYASQFTAIQKGRQMKRAEIKDEKYQPPFDYYIVIDLECTCWADNTKKMQEIIEFPAVLIDAKNKVIVDTFQEYVKPRIHPELSEFCINFTGISQETVDNAKSLHKVIVLFRKWLIKNELKDPRKYLIVTDGREDIPHFLNLGLLINNLPFPHELRCFADIKVLFRKWHNGSSKFLDMMDFYGLKFEGRHHCGLDDAKNIARLVMKMCSRRNKIVPTNKMIPAHFSDEGFKQV</sequence>
<dbReference type="InterPro" id="IPR012337">
    <property type="entry name" value="RNaseH-like_sf"/>
</dbReference>
<feature type="domain" description="Exonuclease" evidence="4">
    <location>
        <begin position="112"/>
        <end position="294"/>
    </location>
</feature>
<dbReference type="Gene3D" id="3.30.420.10">
    <property type="entry name" value="Ribonuclease H-like superfamily/Ribonuclease H"/>
    <property type="match status" value="1"/>
</dbReference>
<dbReference type="InterPro" id="IPR036397">
    <property type="entry name" value="RNaseH_sf"/>
</dbReference>
<evidence type="ECO:0000256" key="2">
    <source>
        <dbReference type="ARBA" id="ARBA00022801"/>
    </source>
</evidence>
<evidence type="ECO:0000313" key="5">
    <source>
        <dbReference type="Proteomes" id="UP000887578"/>
    </source>
</evidence>
<proteinExistence type="predicted"/>
<accession>A0A914PML7</accession>
<protein>
    <submittedName>
        <fullName evidence="6">Exonuclease domain-containing protein</fullName>
    </submittedName>
</protein>
<dbReference type="SUPFAM" id="SSF53098">
    <property type="entry name" value="Ribonuclease H-like"/>
    <property type="match status" value="1"/>
</dbReference>
<dbReference type="PANTHER" id="PTHR23044:SF61">
    <property type="entry name" value="3'-5' EXORIBONUCLEASE 1-RELATED"/>
    <property type="match status" value="1"/>
</dbReference>
<dbReference type="InterPro" id="IPR047201">
    <property type="entry name" value="ERI-1_3'hExo-like"/>
</dbReference>
<evidence type="ECO:0000256" key="3">
    <source>
        <dbReference type="ARBA" id="ARBA00022839"/>
    </source>
</evidence>
<dbReference type="CDD" id="cd06133">
    <property type="entry name" value="ERI-1_3'hExo_like"/>
    <property type="match status" value="1"/>
</dbReference>
<dbReference type="GO" id="GO:0000175">
    <property type="term" value="F:3'-5'-RNA exonuclease activity"/>
    <property type="evidence" value="ECO:0007669"/>
    <property type="project" value="InterPro"/>
</dbReference>
<dbReference type="AlphaFoldDB" id="A0A914PML7"/>